<accession>A0A6C0H883</accession>
<name>A0A6C0H883_9ZZZZ</name>
<proteinExistence type="predicted"/>
<evidence type="ECO:0000313" key="1">
    <source>
        <dbReference type="EMBL" id="QHT76570.1"/>
    </source>
</evidence>
<sequence length="33" mass="3971">MMCFLLKKELKELKIDDLISDVNNINKRSFQRS</sequence>
<protein>
    <submittedName>
        <fullName evidence="1">Uncharacterized protein</fullName>
    </submittedName>
</protein>
<organism evidence="1">
    <name type="scientific">viral metagenome</name>
    <dbReference type="NCBI Taxonomy" id="1070528"/>
    <lineage>
        <taxon>unclassified sequences</taxon>
        <taxon>metagenomes</taxon>
        <taxon>organismal metagenomes</taxon>
    </lineage>
</organism>
<dbReference type="AlphaFoldDB" id="A0A6C0H883"/>
<reference evidence="1" key="1">
    <citation type="journal article" date="2020" name="Nature">
        <title>Giant virus diversity and host interactions through global metagenomics.</title>
        <authorList>
            <person name="Schulz F."/>
            <person name="Roux S."/>
            <person name="Paez-Espino D."/>
            <person name="Jungbluth S."/>
            <person name="Walsh D.A."/>
            <person name="Denef V.J."/>
            <person name="McMahon K.D."/>
            <person name="Konstantinidis K.T."/>
            <person name="Eloe-Fadrosh E.A."/>
            <person name="Kyrpides N.C."/>
            <person name="Woyke T."/>
        </authorList>
    </citation>
    <scope>NUCLEOTIDE SEQUENCE</scope>
    <source>
        <strain evidence="1">GVMAG-M-3300023179-82</strain>
    </source>
</reference>
<dbReference type="EMBL" id="MN739898">
    <property type="protein sequence ID" value="QHT76570.1"/>
    <property type="molecule type" value="Genomic_DNA"/>
</dbReference>